<evidence type="ECO:0000256" key="8">
    <source>
        <dbReference type="ARBA" id="ARBA00023187"/>
    </source>
</evidence>
<dbReference type="InParanoid" id="I7M1Z3"/>
<comment type="similarity">
    <text evidence="2">Belongs to the SF3A2 family.</text>
</comment>
<feature type="region of interest" description="Disordered" evidence="10">
    <location>
        <begin position="72"/>
        <end position="109"/>
    </location>
</feature>
<dbReference type="GO" id="GO:0005686">
    <property type="term" value="C:U2 snRNP"/>
    <property type="evidence" value="ECO:0007669"/>
    <property type="project" value="TreeGrafter"/>
</dbReference>
<dbReference type="GO" id="GO:0008270">
    <property type="term" value="F:zinc ion binding"/>
    <property type="evidence" value="ECO:0007669"/>
    <property type="project" value="UniProtKB-KW"/>
</dbReference>
<sequence>MVDRQHRPGAKTGSGGPASSQDANIEHRERLKKLALETIDIKKDPYFMTNHLGTYECRLCLTLHTNEGSYLAHTQGKKHQTNLQRRQSKERQEQNIQLQQNQTKGLQKKKTIKIGRPGYKIFKMIDPTSGQKQITFEIDYEQIDASWKPFYRIMSSYEQKVEQFDKNYQYVVFAAEPYDNIAFKIPNMEIDMEEGKFYQDWNKDKKKYTLHLTFKDRQNKQSRNQKN</sequence>
<dbReference type="eggNOG" id="KOG0227">
    <property type="taxonomic scope" value="Eukaryota"/>
</dbReference>
<evidence type="ECO:0000256" key="3">
    <source>
        <dbReference type="ARBA" id="ARBA00022664"/>
    </source>
</evidence>
<dbReference type="Gene3D" id="2.60.40.2690">
    <property type="match status" value="1"/>
</dbReference>
<dbReference type="PROSITE" id="PS50171">
    <property type="entry name" value="ZF_MATRIN"/>
    <property type="match status" value="1"/>
</dbReference>
<dbReference type="InterPro" id="IPR013087">
    <property type="entry name" value="Znf_C2H2_type"/>
</dbReference>
<gene>
    <name evidence="12" type="ORF">TTHERM_00343680</name>
</gene>
<evidence type="ECO:0000256" key="2">
    <source>
        <dbReference type="ARBA" id="ARBA00008995"/>
    </source>
</evidence>
<dbReference type="GO" id="GO:0000245">
    <property type="term" value="P:spliceosomal complex assembly"/>
    <property type="evidence" value="ECO:0007669"/>
    <property type="project" value="TreeGrafter"/>
</dbReference>
<dbReference type="FunCoup" id="I7M1Z3">
    <property type="interactions" value="269"/>
</dbReference>
<dbReference type="Proteomes" id="UP000009168">
    <property type="component" value="Unassembled WGS sequence"/>
</dbReference>
<organism evidence="12 13">
    <name type="scientific">Tetrahymena thermophila (strain SB210)</name>
    <dbReference type="NCBI Taxonomy" id="312017"/>
    <lineage>
        <taxon>Eukaryota</taxon>
        <taxon>Sar</taxon>
        <taxon>Alveolata</taxon>
        <taxon>Ciliophora</taxon>
        <taxon>Intramacronucleata</taxon>
        <taxon>Oligohymenophorea</taxon>
        <taxon>Hymenostomatida</taxon>
        <taxon>Tetrahymenina</taxon>
        <taxon>Tetrahymenidae</taxon>
        <taxon>Tetrahymena</taxon>
    </lineage>
</organism>
<dbReference type="SUPFAM" id="SSF57667">
    <property type="entry name" value="beta-beta-alpha zinc fingers"/>
    <property type="match status" value="1"/>
</dbReference>
<dbReference type="RefSeq" id="XP_001018413.1">
    <property type="nucleotide sequence ID" value="XM_001018413.3"/>
</dbReference>
<comment type="subcellular location">
    <subcellularLocation>
        <location evidence="1">Nucleus</location>
    </subcellularLocation>
</comment>
<accession>I7M1Z3</accession>
<feature type="domain" description="Matrin-type" evidence="11">
    <location>
        <begin position="55"/>
        <end position="85"/>
    </location>
</feature>
<evidence type="ECO:0000256" key="6">
    <source>
        <dbReference type="ARBA" id="ARBA00022771"/>
    </source>
</evidence>
<dbReference type="STRING" id="312017.I7M1Z3"/>
<protein>
    <submittedName>
        <fullName evidence="12">Splicing factor 3A subunit 2</fullName>
    </submittedName>
</protein>
<dbReference type="SMART" id="SM00451">
    <property type="entry name" value="ZnF_U1"/>
    <property type="match status" value="1"/>
</dbReference>
<dbReference type="OrthoDB" id="10250970at2759"/>
<evidence type="ECO:0000259" key="11">
    <source>
        <dbReference type="PROSITE" id="PS50171"/>
    </source>
</evidence>
<dbReference type="EMBL" id="GG662654">
    <property type="protein sequence ID" value="EAR98168.1"/>
    <property type="molecule type" value="Genomic_DNA"/>
</dbReference>
<dbReference type="AlphaFoldDB" id="I7M1Z3"/>
<dbReference type="OMA" id="EFWIQIM"/>
<proteinExistence type="inferred from homology"/>
<reference evidence="13" key="1">
    <citation type="journal article" date="2006" name="PLoS Biol.">
        <title>Macronuclear genome sequence of the ciliate Tetrahymena thermophila, a model eukaryote.</title>
        <authorList>
            <person name="Eisen J.A."/>
            <person name="Coyne R.S."/>
            <person name="Wu M."/>
            <person name="Wu D."/>
            <person name="Thiagarajan M."/>
            <person name="Wortman J.R."/>
            <person name="Badger J.H."/>
            <person name="Ren Q."/>
            <person name="Amedeo P."/>
            <person name="Jones K.M."/>
            <person name="Tallon L.J."/>
            <person name="Delcher A.L."/>
            <person name="Salzberg S.L."/>
            <person name="Silva J.C."/>
            <person name="Haas B.J."/>
            <person name="Majoros W.H."/>
            <person name="Farzad M."/>
            <person name="Carlton J.M."/>
            <person name="Smith R.K. Jr."/>
            <person name="Garg J."/>
            <person name="Pearlman R.E."/>
            <person name="Karrer K.M."/>
            <person name="Sun L."/>
            <person name="Manning G."/>
            <person name="Elde N.C."/>
            <person name="Turkewitz A.P."/>
            <person name="Asai D.J."/>
            <person name="Wilkes D.E."/>
            <person name="Wang Y."/>
            <person name="Cai H."/>
            <person name="Collins K."/>
            <person name="Stewart B.A."/>
            <person name="Lee S.R."/>
            <person name="Wilamowska K."/>
            <person name="Weinberg Z."/>
            <person name="Ruzzo W.L."/>
            <person name="Wloga D."/>
            <person name="Gaertig J."/>
            <person name="Frankel J."/>
            <person name="Tsao C.-C."/>
            <person name="Gorovsky M.A."/>
            <person name="Keeling P.J."/>
            <person name="Waller R.F."/>
            <person name="Patron N.J."/>
            <person name="Cherry J.M."/>
            <person name="Stover N.A."/>
            <person name="Krieger C.J."/>
            <person name="del Toro C."/>
            <person name="Ryder H.F."/>
            <person name="Williamson S.C."/>
            <person name="Barbeau R.A."/>
            <person name="Hamilton E.P."/>
            <person name="Orias E."/>
        </authorList>
    </citation>
    <scope>NUCLEOTIDE SEQUENCE [LARGE SCALE GENOMIC DNA]</scope>
    <source>
        <strain evidence="13">SB210</strain>
    </source>
</reference>
<evidence type="ECO:0000256" key="4">
    <source>
        <dbReference type="ARBA" id="ARBA00022723"/>
    </source>
</evidence>
<dbReference type="Pfam" id="PF12874">
    <property type="entry name" value="zf-met"/>
    <property type="match status" value="1"/>
</dbReference>
<dbReference type="KEGG" id="tet:TTHERM_00343680"/>
<keyword evidence="5" id="KW-0747">Spliceosome</keyword>
<dbReference type="InterPro" id="IPR052092">
    <property type="entry name" value="SF3A2"/>
</dbReference>
<evidence type="ECO:0000256" key="10">
    <source>
        <dbReference type="SAM" id="MobiDB-lite"/>
    </source>
</evidence>
<keyword evidence="3" id="KW-0507">mRNA processing</keyword>
<evidence type="ECO:0000256" key="7">
    <source>
        <dbReference type="ARBA" id="ARBA00022833"/>
    </source>
</evidence>
<dbReference type="InterPro" id="IPR036236">
    <property type="entry name" value="Znf_C2H2_sf"/>
</dbReference>
<keyword evidence="13" id="KW-1185">Reference proteome</keyword>
<dbReference type="InterPro" id="IPR003604">
    <property type="entry name" value="Matrin/U1-like-C_Znf_C2H2"/>
</dbReference>
<keyword evidence="8" id="KW-0508">mRNA splicing</keyword>
<dbReference type="HOGENOM" id="CLU_050757_0_0_1"/>
<name>I7M1Z3_TETTS</name>
<evidence type="ECO:0000256" key="5">
    <source>
        <dbReference type="ARBA" id="ARBA00022728"/>
    </source>
</evidence>
<dbReference type="GO" id="GO:0071013">
    <property type="term" value="C:catalytic step 2 spliceosome"/>
    <property type="evidence" value="ECO:0007669"/>
    <property type="project" value="TreeGrafter"/>
</dbReference>
<dbReference type="Pfam" id="PF16835">
    <property type="entry name" value="SF3A2"/>
    <property type="match status" value="1"/>
</dbReference>
<dbReference type="PANTHER" id="PTHR23205">
    <property type="entry name" value="SPLICING FACTOR 3A SUBUNIT 2"/>
    <property type="match status" value="1"/>
</dbReference>
<dbReference type="GeneID" id="7839072"/>
<keyword evidence="9" id="KW-0539">Nucleus</keyword>
<dbReference type="InterPro" id="IPR031781">
    <property type="entry name" value="SF3A2_dom"/>
</dbReference>
<keyword evidence="7" id="KW-0862">Zinc</keyword>
<evidence type="ECO:0000313" key="13">
    <source>
        <dbReference type="Proteomes" id="UP000009168"/>
    </source>
</evidence>
<evidence type="ECO:0000256" key="9">
    <source>
        <dbReference type="ARBA" id="ARBA00023242"/>
    </source>
</evidence>
<evidence type="ECO:0000313" key="12">
    <source>
        <dbReference type="EMBL" id="EAR98168.1"/>
    </source>
</evidence>
<dbReference type="GO" id="GO:0003676">
    <property type="term" value="F:nucleic acid binding"/>
    <property type="evidence" value="ECO:0007669"/>
    <property type="project" value="InterPro"/>
</dbReference>
<evidence type="ECO:0000256" key="1">
    <source>
        <dbReference type="ARBA" id="ARBA00004123"/>
    </source>
</evidence>
<dbReference type="SMART" id="SM01050">
    <property type="entry name" value="CactinC_cactus"/>
    <property type="match status" value="1"/>
</dbReference>
<feature type="region of interest" description="Disordered" evidence="10">
    <location>
        <begin position="1"/>
        <end position="25"/>
    </location>
</feature>
<dbReference type="GO" id="GO:0071004">
    <property type="term" value="C:U2-type prespliceosome"/>
    <property type="evidence" value="ECO:0007669"/>
    <property type="project" value="TreeGrafter"/>
</dbReference>
<keyword evidence="4" id="KW-0479">Metal-binding</keyword>
<keyword evidence="6" id="KW-0863">Zinc-finger</keyword>
<dbReference type="PANTHER" id="PTHR23205:SF0">
    <property type="entry name" value="SPLICING FACTOR 3A SUBUNIT 2"/>
    <property type="match status" value="1"/>
</dbReference>
<dbReference type="InterPro" id="IPR000690">
    <property type="entry name" value="Matrin/U1-C_Znf_C2H2"/>
</dbReference>